<sequence length="116" mass="13228">MAKRASEIVIRNTFKPEKYTNMNKPFKLRDRVSLRRTKQGAASCISEMAVLMSCWKENDYSDKKCSKELETFNKCVAAAAAERKAAVKAMKEETSHGSQMTSKQVTRMLQKYPQPT</sequence>
<reference evidence="4" key="1">
    <citation type="submission" date="2021-10" db="EMBL/GenBank/DDBJ databases">
        <title>Tropical sea cucumber genome reveals ecological adaptation and Cuvierian tubules defense mechanism.</title>
        <authorList>
            <person name="Chen T."/>
        </authorList>
    </citation>
    <scope>NUCLEOTIDE SEQUENCE</scope>
    <source>
        <strain evidence="4">Nanhai2018</strain>
        <tissue evidence="4">Muscle</tissue>
    </source>
</reference>
<feature type="compositionally biased region" description="Polar residues" evidence="2">
    <location>
        <begin position="96"/>
        <end position="107"/>
    </location>
</feature>
<feature type="region of interest" description="Disordered" evidence="2">
    <location>
        <begin position="88"/>
        <end position="116"/>
    </location>
</feature>
<dbReference type="InterPro" id="IPR033620">
    <property type="entry name" value="Ribosomal_mS37_met"/>
</dbReference>
<accession>A0A9Q0YII5</accession>
<dbReference type="Proteomes" id="UP001152320">
    <property type="component" value="Chromosome 20"/>
</dbReference>
<proteinExistence type="predicted"/>
<dbReference type="Gene3D" id="1.10.287.1130">
    <property type="entry name" value="CytochromE C oxidase copper chaperone"/>
    <property type="match status" value="1"/>
</dbReference>
<dbReference type="Pfam" id="PF06747">
    <property type="entry name" value="CHCH"/>
    <property type="match status" value="1"/>
</dbReference>
<evidence type="ECO:0000256" key="2">
    <source>
        <dbReference type="SAM" id="MobiDB-lite"/>
    </source>
</evidence>
<gene>
    <name evidence="4" type="ORF">HOLleu_37768</name>
</gene>
<dbReference type="PROSITE" id="PS51808">
    <property type="entry name" value="CHCH"/>
    <property type="match status" value="1"/>
</dbReference>
<name>A0A9Q0YII5_HOLLE</name>
<evidence type="ECO:0000313" key="5">
    <source>
        <dbReference type="Proteomes" id="UP001152320"/>
    </source>
</evidence>
<dbReference type="GO" id="GO:0005654">
    <property type="term" value="C:nucleoplasm"/>
    <property type="evidence" value="ECO:0007669"/>
    <property type="project" value="TreeGrafter"/>
</dbReference>
<evidence type="ECO:0000313" key="4">
    <source>
        <dbReference type="EMBL" id="KAJ8022779.1"/>
    </source>
</evidence>
<dbReference type="PANTHER" id="PTHR31278">
    <property type="entry name" value="CHCHD1"/>
    <property type="match status" value="1"/>
</dbReference>
<dbReference type="GO" id="GO:0005761">
    <property type="term" value="C:mitochondrial ribosome"/>
    <property type="evidence" value="ECO:0007669"/>
    <property type="project" value="InterPro"/>
</dbReference>
<dbReference type="GO" id="GO:0003723">
    <property type="term" value="F:RNA binding"/>
    <property type="evidence" value="ECO:0007669"/>
    <property type="project" value="TreeGrafter"/>
</dbReference>
<protein>
    <submittedName>
        <fullName evidence="4">Coiled-coil-helix-coiled-coil-helix domain-containing protein 1</fullName>
    </submittedName>
</protein>
<dbReference type="InterPro" id="IPR010625">
    <property type="entry name" value="CHCH"/>
</dbReference>
<dbReference type="AlphaFoldDB" id="A0A9Q0YII5"/>
<comment type="caution">
    <text evidence="4">The sequence shown here is derived from an EMBL/GenBank/DDBJ whole genome shotgun (WGS) entry which is preliminary data.</text>
</comment>
<dbReference type="EMBL" id="JAIZAY010000020">
    <property type="protein sequence ID" value="KAJ8022779.1"/>
    <property type="molecule type" value="Genomic_DNA"/>
</dbReference>
<dbReference type="GO" id="GO:0032543">
    <property type="term" value="P:mitochondrial translation"/>
    <property type="evidence" value="ECO:0007669"/>
    <property type="project" value="InterPro"/>
</dbReference>
<keyword evidence="1" id="KW-1015">Disulfide bond</keyword>
<dbReference type="InterPro" id="IPR009069">
    <property type="entry name" value="Cys_alpha_HP_mot_SF"/>
</dbReference>
<organism evidence="4 5">
    <name type="scientific">Holothuria leucospilota</name>
    <name type="common">Black long sea cucumber</name>
    <name type="synonym">Mertensiothuria leucospilota</name>
    <dbReference type="NCBI Taxonomy" id="206669"/>
    <lineage>
        <taxon>Eukaryota</taxon>
        <taxon>Metazoa</taxon>
        <taxon>Echinodermata</taxon>
        <taxon>Eleutherozoa</taxon>
        <taxon>Echinozoa</taxon>
        <taxon>Holothuroidea</taxon>
        <taxon>Aspidochirotacea</taxon>
        <taxon>Aspidochirotida</taxon>
        <taxon>Holothuriidae</taxon>
        <taxon>Holothuria</taxon>
    </lineage>
</organism>
<evidence type="ECO:0000259" key="3">
    <source>
        <dbReference type="Pfam" id="PF06747"/>
    </source>
</evidence>
<keyword evidence="5" id="KW-1185">Reference proteome</keyword>
<feature type="domain" description="CHCH" evidence="3">
    <location>
        <begin position="44"/>
        <end position="77"/>
    </location>
</feature>
<dbReference type="OrthoDB" id="5825849at2759"/>
<dbReference type="SUPFAM" id="SSF47072">
    <property type="entry name" value="Cysteine alpha-hairpin motif"/>
    <property type="match status" value="1"/>
</dbReference>
<evidence type="ECO:0000256" key="1">
    <source>
        <dbReference type="ARBA" id="ARBA00023157"/>
    </source>
</evidence>
<dbReference type="PANTHER" id="PTHR31278:SF2">
    <property type="entry name" value="SMALL RIBOSOMAL SUBUNIT PROTEIN MS37"/>
    <property type="match status" value="1"/>
</dbReference>